<dbReference type="OrthoDB" id="9796260at2"/>
<dbReference type="Gene3D" id="1.10.3470.10">
    <property type="entry name" value="ABC transporter involved in vitamin B12 uptake, BtuC"/>
    <property type="match status" value="1"/>
</dbReference>
<reference evidence="11 12" key="1">
    <citation type="submission" date="2016-11" db="EMBL/GenBank/DDBJ databases">
        <authorList>
            <person name="Jaros S."/>
            <person name="Januszkiewicz K."/>
            <person name="Wedrychowicz H."/>
        </authorList>
    </citation>
    <scope>NUCLEOTIDE SEQUENCE [LARGE SCALE GENOMIC DNA]</scope>
    <source>
        <strain evidence="11 12">DSM 21758</strain>
    </source>
</reference>
<accession>A0A1M6UM52</accession>
<dbReference type="InterPro" id="IPR037294">
    <property type="entry name" value="ABC_BtuC-like"/>
</dbReference>
<evidence type="ECO:0000256" key="3">
    <source>
        <dbReference type="ARBA" id="ARBA00022448"/>
    </source>
</evidence>
<comment type="similarity">
    <text evidence="2">Belongs to the binding-protein-dependent transport system permease family. FecCD subfamily.</text>
</comment>
<dbReference type="FunFam" id="1.10.3470.10:FF:000004">
    <property type="entry name" value="Iron compound ABC transporter, permease"/>
    <property type="match status" value="1"/>
</dbReference>
<feature type="transmembrane region" description="Helical" evidence="10">
    <location>
        <begin position="129"/>
        <end position="155"/>
    </location>
</feature>
<evidence type="ECO:0000256" key="9">
    <source>
        <dbReference type="ARBA" id="ARBA00023136"/>
    </source>
</evidence>
<dbReference type="EMBL" id="FQZB01000024">
    <property type="protein sequence ID" value="SHK70325.1"/>
    <property type="molecule type" value="Genomic_DNA"/>
</dbReference>
<dbReference type="STRING" id="1121302.SAMN02745163_04297"/>
<feature type="transmembrane region" description="Helical" evidence="10">
    <location>
        <begin position="6"/>
        <end position="27"/>
    </location>
</feature>
<keyword evidence="12" id="KW-1185">Reference proteome</keyword>
<keyword evidence="6 10" id="KW-0812">Transmembrane</keyword>
<keyword evidence="5" id="KW-0406">Ion transport</keyword>
<feature type="transmembrane region" description="Helical" evidence="10">
    <location>
        <begin position="102"/>
        <end position="123"/>
    </location>
</feature>
<keyword evidence="5" id="KW-0410">Iron transport</keyword>
<feature type="transmembrane region" description="Helical" evidence="10">
    <location>
        <begin position="290"/>
        <end position="311"/>
    </location>
</feature>
<dbReference type="AlphaFoldDB" id="A0A1M6UM52"/>
<evidence type="ECO:0000313" key="12">
    <source>
        <dbReference type="Proteomes" id="UP000184310"/>
    </source>
</evidence>
<keyword evidence="3" id="KW-0813">Transport</keyword>
<dbReference type="PANTHER" id="PTHR30472:SF19">
    <property type="entry name" value="PETROBACTIN IMPORT SYSTEM PERMEASE PROTEIN YCLO"/>
    <property type="match status" value="1"/>
</dbReference>
<sequence>MVAKKRISLLLILALISIAIYSFSGLNISNLNYVLSKRLVKILVICLTGGTIAVSSIMFQTITNNRILTPSILGLDAVYMFIQTLVVFLFGANSKVITNNNINFGISTSLMIAFSFLLFKLLFRRENNNIFLLLLVGLICGSLFQSLSSFMQTLIDPKAFQTVQDKMFASFNNVNTNLIIISLIVILIIIICIYDYVDILDVLALGKDQAINLGVDYDKNIKVILIVISILVSISTALVGSITFFGIIASNLTYQVMKTYKHRHILVGSIFLSIIALVLGQFIVERLLNFKTTLSVIINFIGGVYFLYLLLKESRA</sequence>
<evidence type="ECO:0000256" key="4">
    <source>
        <dbReference type="ARBA" id="ARBA00022475"/>
    </source>
</evidence>
<evidence type="ECO:0000256" key="1">
    <source>
        <dbReference type="ARBA" id="ARBA00004651"/>
    </source>
</evidence>
<keyword evidence="7 10" id="KW-1133">Transmembrane helix</keyword>
<dbReference type="Proteomes" id="UP000184310">
    <property type="component" value="Unassembled WGS sequence"/>
</dbReference>
<dbReference type="SUPFAM" id="SSF81345">
    <property type="entry name" value="ABC transporter involved in vitamin B12 uptake, BtuC"/>
    <property type="match status" value="1"/>
</dbReference>
<name>A0A1M6UM52_9CLOT</name>
<organism evidence="11 12">
    <name type="scientific">Clostridium cavendishii DSM 21758</name>
    <dbReference type="NCBI Taxonomy" id="1121302"/>
    <lineage>
        <taxon>Bacteria</taxon>
        <taxon>Bacillati</taxon>
        <taxon>Bacillota</taxon>
        <taxon>Clostridia</taxon>
        <taxon>Eubacteriales</taxon>
        <taxon>Clostridiaceae</taxon>
        <taxon>Clostridium</taxon>
    </lineage>
</organism>
<feature type="transmembrane region" description="Helical" evidence="10">
    <location>
        <begin position="39"/>
        <end position="59"/>
    </location>
</feature>
<dbReference type="CDD" id="cd06550">
    <property type="entry name" value="TM_ABC_iron-siderophores_like"/>
    <property type="match status" value="1"/>
</dbReference>
<feature type="transmembrane region" description="Helical" evidence="10">
    <location>
        <begin position="223"/>
        <end position="252"/>
    </location>
</feature>
<gene>
    <name evidence="11" type="ORF">SAMN02745163_04297</name>
</gene>
<evidence type="ECO:0000256" key="6">
    <source>
        <dbReference type="ARBA" id="ARBA00022692"/>
    </source>
</evidence>
<evidence type="ECO:0000256" key="8">
    <source>
        <dbReference type="ARBA" id="ARBA00023004"/>
    </source>
</evidence>
<dbReference type="GO" id="GO:0022857">
    <property type="term" value="F:transmembrane transporter activity"/>
    <property type="evidence" value="ECO:0007669"/>
    <property type="project" value="InterPro"/>
</dbReference>
<keyword evidence="8" id="KW-0408">Iron</keyword>
<comment type="subcellular location">
    <subcellularLocation>
        <location evidence="1">Cell membrane</location>
        <topology evidence="1">Multi-pass membrane protein</topology>
    </subcellularLocation>
</comment>
<evidence type="ECO:0000313" key="11">
    <source>
        <dbReference type="EMBL" id="SHK70325.1"/>
    </source>
</evidence>
<feature type="transmembrane region" description="Helical" evidence="10">
    <location>
        <begin position="176"/>
        <end position="197"/>
    </location>
</feature>
<dbReference type="PANTHER" id="PTHR30472">
    <property type="entry name" value="FERRIC ENTEROBACTIN TRANSPORT SYSTEM PERMEASE PROTEIN"/>
    <property type="match status" value="1"/>
</dbReference>
<dbReference type="GO" id="GO:0005886">
    <property type="term" value="C:plasma membrane"/>
    <property type="evidence" value="ECO:0007669"/>
    <property type="project" value="UniProtKB-SubCell"/>
</dbReference>
<proteinExistence type="inferred from homology"/>
<dbReference type="RefSeq" id="WP_072993250.1">
    <property type="nucleotide sequence ID" value="NZ_FQZB01000024.1"/>
</dbReference>
<dbReference type="GO" id="GO:0033214">
    <property type="term" value="P:siderophore-iron import into cell"/>
    <property type="evidence" value="ECO:0007669"/>
    <property type="project" value="TreeGrafter"/>
</dbReference>
<dbReference type="Pfam" id="PF01032">
    <property type="entry name" value="FecCD"/>
    <property type="match status" value="1"/>
</dbReference>
<protein>
    <submittedName>
        <fullName evidence="11">Iron complex transport system permease protein</fullName>
    </submittedName>
</protein>
<evidence type="ECO:0000256" key="5">
    <source>
        <dbReference type="ARBA" id="ARBA00022496"/>
    </source>
</evidence>
<feature type="transmembrane region" description="Helical" evidence="10">
    <location>
        <begin position="264"/>
        <end position="284"/>
    </location>
</feature>
<evidence type="ECO:0000256" key="10">
    <source>
        <dbReference type="SAM" id="Phobius"/>
    </source>
</evidence>
<dbReference type="InterPro" id="IPR000522">
    <property type="entry name" value="ABC_transptr_permease_BtuC"/>
</dbReference>
<keyword evidence="4" id="KW-1003">Cell membrane</keyword>
<evidence type="ECO:0000256" key="2">
    <source>
        <dbReference type="ARBA" id="ARBA00007935"/>
    </source>
</evidence>
<feature type="transmembrane region" description="Helical" evidence="10">
    <location>
        <begin position="71"/>
        <end position="90"/>
    </location>
</feature>
<evidence type="ECO:0000256" key="7">
    <source>
        <dbReference type="ARBA" id="ARBA00022989"/>
    </source>
</evidence>
<keyword evidence="9 10" id="KW-0472">Membrane</keyword>